<dbReference type="OrthoDB" id="265717at2759"/>
<evidence type="ECO:0000256" key="2">
    <source>
        <dbReference type="SAM" id="Phobius"/>
    </source>
</evidence>
<dbReference type="RefSeq" id="XP_002341307.1">
    <property type="nucleotide sequence ID" value="XM_002341266.1"/>
</dbReference>
<feature type="transmembrane region" description="Helical" evidence="2">
    <location>
        <begin position="480"/>
        <end position="501"/>
    </location>
</feature>
<name>B8LUR3_TALSN</name>
<dbReference type="GeneID" id="8110234"/>
<dbReference type="Proteomes" id="UP000001745">
    <property type="component" value="Unassembled WGS sequence"/>
</dbReference>
<dbReference type="VEuPathDB" id="FungiDB:TSTA_073100"/>
<dbReference type="HOGENOM" id="CLU_023865_0_0_1"/>
<dbReference type="PhylomeDB" id="B8LUR3"/>
<feature type="region of interest" description="Disordered" evidence="1">
    <location>
        <begin position="522"/>
        <end position="561"/>
    </location>
</feature>
<keyword evidence="2" id="KW-1133">Transmembrane helix</keyword>
<proteinExistence type="predicted"/>
<keyword evidence="4" id="KW-1185">Reference proteome</keyword>
<feature type="transmembrane region" description="Helical" evidence="2">
    <location>
        <begin position="24"/>
        <end position="44"/>
    </location>
</feature>
<dbReference type="InParanoid" id="B8LUR3"/>
<protein>
    <submittedName>
        <fullName evidence="3">Uncharacterized protein</fullName>
    </submittedName>
</protein>
<dbReference type="eggNOG" id="ENOG502SM13">
    <property type="taxonomic scope" value="Eukaryota"/>
</dbReference>
<gene>
    <name evidence="3" type="ORF">TSTA_073100</name>
</gene>
<accession>B8LUR3</accession>
<feature type="transmembrane region" description="Helical" evidence="2">
    <location>
        <begin position="113"/>
        <end position="136"/>
    </location>
</feature>
<keyword evidence="2" id="KW-0472">Membrane</keyword>
<sequence>MSSLIAARDTYVLRRRFDMPHGNGTIDAWAVSSSQGIIIISFYTIMMKAIVTYFWMAVVLFGVGLFLQRHSPHDSDSSATTTTIGLWNFRHSPQQVIYFMIRRAFAVRTSRDLWYPLIWFAVAAVALAASLVVPILKTQSLKIGNVAPVNPKSVFVPYYFDPNSDMLETAQQMVLAVPAAMRAVGAAGTIPANTVFISNATSSSENGTVFQLDYRYGISGSDFGLQKTPDLWLNVSGSCITDYTWYQYEDESGGDVYHMFNDPSNVQVVYPSLDHGPAFATAYVDARDGYISISNISYALLVSSVGRQSLSNSTDPWYATENIVNNNPPWLYQVKNERPPLSCREETVWSYRGHTNDTLHLRELTDNRLSKPVYIALSQNLYNPMVTLMTDRIGRSSLASSTTYVQSGFDAKQCSVIADMTRLINTSYIATRNILSDSTTMSVQGRGDLLNVFSAFSANNSGSDEFVISSPDIITLSVKALIIVPTVFVGVIVLLVVLAFLPDPWRSSKELNATRLHALKRQNAKTKTRDLRESKGNENGRQDDRRDANENDGGNVGKEVHNIVTSINA</sequence>
<organism evidence="3 4">
    <name type="scientific">Talaromyces stipitatus (strain ATCC 10500 / CBS 375.48 / QM 6759 / NRRL 1006)</name>
    <name type="common">Penicillium stipitatum</name>
    <dbReference type="NCBI Taxonomy" id="441959"/>
    <lineage>
        <taxon>Eukaryota</taxon>
        <taxon>Fungi</taxon>
        <taxon>Dikarya</taxon>
        <taxon>Ascomycota</taxon>
        <taxon>Pezizomycotina</taxon>
        <taxon>Eurotiomycetes</taxon>
        <taxon>Eurotiomycetidae</taxon>
        <taxon>Eurotiales</taxon>
        <taxon>Trichocomaceae</taxon>
        <taxon>Talaromyces</taxon>
        <taxon>Talaromyces sect. Talaromyces</taxon>
    </lineage>
</organism>
<evidence type="ECO:0000313" key="4">
    <source>
        <dbReference type="Proteomes" id="UP000001745"/>
    </source>
</evidence>
<keyword evidence="2" id="KW-0812">Transmembrane</keyword>
<dbReference type="EMBL" id="EQ962652">
    <property type="protein sequence ID" value="EED23920.1"/>
    <property type="molecule type" value="Genomic_DNA"/>
</dbReference>
<evidence type="ECO:0000313" key="3">
    <source>
        <dbReference type="EMBL" id="EED23920.1"/>
    </source>
</evidence>
<feature type="transmembrane region" description="Helical" evidence="2">
    <location>
        <begin position="50"/>
        <end position="67"/>
    </location>
</feature>
<reference evidence="4" key="1">
    <citation type="journal article" date="2015" name="Genome Announc.">
        <title>Genome sequence of the AIDS-associated pathogen Penicillium marneffei (ATCC18224) and its near taxonomic relative Talaromyces stipitatus (ATCC10500).</title>
        <authorList>
            <person name="Nierman W.C."/>
            <person name="Fedorova-Abrams N.D."/>
            <person name="Andrianopoulos A."/>
        </authorList>
    </citation>
    <scope>NUCLEOTIDE SEQUENCE [LARGE SCALE GENOMIC DNA]</scope>
    <source>
        <strain evidence="4">ATCC 10500 / CBS 375.48 / QM 6759 / NRRL 1006</strain>
    </source>
</reference>
<dbReference type="AlphaFoldDB" id="B8LUR3"/>
<dbReference type="STRING" id="441959.B8LUR3"/>
<evidence type="ECO:0000256" key="1">
    <source>
        <dbReference type="SAM" id="MobiDB-lite"/>
    </source>
</evidence>
<dbReference type="OMA" id="GTDPWYL"/>
<feature type="compositionally biased region" description="Basic and acidic residues" evidence="1">
    <location>
        <begin position="527"/>
        <end position="549"/>
    </location>
</feature>